<evidence type="ECO:0000256" key="7">
    <source>
        <dbReference type="ARBA" id="ARBA00022676"/>
    </source>
</evidence>
<feature type="binding site" evidence="13">
    <location>
        <begin position="133"/>
        <end position="135"/>
    </location>
    <ligand>
        <name>substrate</name>
    </ligand>
</feature>
<dbReference type="GO" id="GO:0009435">
    <property type="term" value="P:NAD+ biosynthetic process"/>
    <property type="evidence" value="ECO:0007669"/>
    <property type="project" value="UniProtKB-UniPathway"/>
</dbReference>
<feature type="binding site" evidence="13">
    <location>
        <position position="100"/>
    </location>
    <ligand>
        <name>substrate</name>
    </ligand>
</feature>
<comment type="pathway">
    <text evidence="2">Cofactor biosynthesis; NAD(+) biosynthesis; nicotinate D-ribonucleotide from quinolinate: step 1/1.</text>
</comment>
<evidence type="ECO:0000256" key="1">
    <source>
        <dbReference type="ARBA" id="ARBA00003237"/>
    </source>
</evidence>
<evidence type="ECO:0000256" key="12">
    <source>
        <dbReference type="PIRNR" id="PIRNR006250"/>
    </source>
</evidence>
<evidence type="ECO:0000256" key="10">
    <source>
        <dbReference type="ARBA" id="ARBA00047445"/>
    </source>
</evidence>
<dbReference type="CDD" id="cd01572">
    <property type="entry name" value="QPRTase"/>
    <property type="match status" value="1"/>
</dbReference>
<dbReference type="InterPro" id="IPR004393">
    <property type="entry name" value="NadC"/>
</dbReference>
<evidence type="ECO:0000256" key="6">
    <source>
        <dbReference type="ARBA" id="ARBA00022642"/>
    </source>
</evidence>
<name>A0A5S9IIX7_UABAM</name>
<feature type="domain" description="Quinolinate phosphoribosyl transferase C-terminal" evidence="14">
    <location>
        <begin position="112"/>
        <end position="279"/>
    </location>
</feature>
<dbReference type="PIRSF" id="PIRSF006250">
    <property type="entry name" value="NadC_ModD"/>
    <property type="match status" value="1"/>
</dbReference>
<dbReference type="Pfam" id="PF02749">
    <property type="entry name" value="QRPTase_N"/>
    <property type="match status" value="1"/>
</dbReference>
<dbReference type="SUPFAM" id="SSF54675">
    <property type="entry name" value="Nicotinate/Quinolinate PRTase N-terminal domain-like"/>
    <property type="match status" value="1"/>
</dbReference>
<dbReference type="FunFam" id="3.20.20.70:FF:000030">
    <property type="entry name" value="Nicotinate-nucleotide pyrophosphorylase, carboxylating"/>
    <property type="match status" value="1"/>
</dbReference>
<evidence type="ECO:0000256" key="9">
    <source>
        <dbReference type="ARBA" id="ARBA00033102"/>
    </source>
</evidence>
<feature type="binding site" evidence="13">
    <location>
        <position position="218"/>
    </location>
    <ligand>
        <name>substrate</name>
    </ligand>
</feature>
<feature type="domain" description="Quinolinate phosphoribosyl transferase N-terminal" evidence="15">
    <location>
        <begin position="24"/>
        <end position="110"/>
    </location>
</feature>
<dbReference type="Gene3D" id="3.90.1170.20">
    <property type="entry name" value="Quinolinate phosphoribosyl transferase, N-terminal domain"/>
    <property type="match status" value="1"/>
</dbReference>
<evidence type="ECO:0000256" key="8">
    <source>
        <dbReference type="ARBA" id="ARBA00022679"/>
    </source>
</evidence>
<dbReference type="KEGG" id="uam:UABAM_00232"/>
<evidence type="ECO:0000256" key="5">
    <source>
        <dbReference type="ARBA" id="ARBA00011944"/>
    </source>
</evidence>
<feature type="binding site" evidence="13">
    <location>
        <position position="157"/>
    </location>
    <ligand>
        <name>substrate</name>
    </ligand>
</feature>
<feature type="binding site" evidence="13">
    <location>
        <begin position="265"/>
        <end position="267"/>
    </location>
    <ligand>
        <name>substrate</name>
    </ligand>
</feature>
<evidence type="ECO:0000256" key="3">
    <source>
        <dbReference type="ARBA" id="ARBA00009400"/>
    </source>
</evidence>
<dbReference type="Gene3D" id="3.20.20.70">
    <property type="entry name" value="Aldolase class I"/>
    <property type="match status" value="1"/>
</dbReference>
<dbReference type="GO" id="GO:0004514">
    <property type="term" value="F:nicotinate-nucleotide diphosphorylase (carboxylating) activity"/>
    <property type="evidence" value="ECO:0007669"/>
    <property type="project" value="UniProtKB-EC"/>
</dbReference>
<dbReference type="InterPro" id="IPR027277">
    <property type="entry name" value="NadC/ModD"/>
</dbReference>
<dbReference type="PANTHER" id="PTHR32179:SF3">
    <property type="entry name" value="NICOTINATE-NUCLEOTIDE PYROPHOSPHORYLASE [CARBOXYLATING]"/>
    <property type="match status" value="1"/>
</dbReference>
<dbReference type="FunFam" id="3.90.1170.20:FF:000001">
    <property type="entry name" value="Nicotinate-nucleotide diphosphorylase (Carboxylating)"/>
    <property type="match status" value="1"/>
</dbReference>
<dbReference type="AlphaFoldDB" id="A0A5S9IIX7"/>
<evidence type="ECO:0000313" key="16">
    <source>
        <dbReference type="EMBL" id="BBM81890.1"/>
    </source>
</evidence>
<evidence type="ECO:0000256" key="4">
    <source>
        <dbReference type="ARBA" id="ARBA00011218"/>
    </source>
</evidence>
<evidence type="ECO:0000259" key="14">
    <source>
        <dbReference type="Pfam" id="PF01729"/>
    </source>
</evidence>
<dbReference type="InterPro" id="IPR022412">
    <property type="entry name" value="Quinolinate_PRibosylTrfase_N"/>
</dbReference>
<reference evidence="16 17" key="1">
    <citation type="submission" date="2019-08" db="EMBL/GenBank/DDBJ databases">
        <title>Complete genome sequence of Candidatus Uab amorphum.</title>
        <authorList>
            <person name="Shiratori T."/>
            <person name="Suzuki S."/>
            <person name="Kakizawa Y."/>
            <person name="Ishida K."/>
        </authorList>
    </citation>
    <scope>NUCLEOTIDE SEQUENCE [LARGE SCALE GENOMIC DNA]</scope>
    <source>
        <strain evidence="16 17">SRT547</strain>
    </source>
</reference>
<gene>
    <name evidence="16" type="ORF">UABAM_00232</name>
</gene>
<evidence type="ECO:0000256" key="13">
    <source>
        <dbReference type="PIRSR" id="PIRSR006250-1"/>
    </source>
</evidence>
<feature type="binding site" evidence="13">
    <location>
        <begin position="244"/>
        <end position="246"/>
    </location>
    <ligand>
        <name>substrate</name>
    </ligand>
</feature>
<dbReference type="OrthoDB" id="9782546at2"/>
<dbReference type="NCBIfam" id="TIGR00078">
    <property type="entry name" value="nadC"/>
    <property type="match status" value="1"/>
</dbReference>
<dbReference type="UniPathway" id="UPA00253">
    <property type="reaction ID" value="UER00331"/>
</dbReference>
<dbReference type="GO" id="GO:0005737">
    <property type="term" value="C:cytoplasm"/>
    <property type="evidence" value="ECO:0007669"/>
    <property type="project" value="TreeGrafter"/>
</dbReference>
<comment type="catalytic activity">
    <reaction evidence="10">
        <text>nicotinate beta-D-ribonucleotide + CO2 + diphosphate = quinolinate + 5-phospho-alpha-D-ribose 1-diphosphate + 2 H(+)</text>
        <dbReference type="Rhea" id="RHEA:12733"/>
        <dbReference type="ChEBI" id="CHEBI:15378"/>
        <dbReference type="ChEBI" id="CHEBI:16526"/>
        <dbReference type="ChEBI" id="CHEBI:29959"/>
        <dbReference type="ChEBI" id="CHEBI:33019"/>
        <dbReference type="ChEBI" id="CHEBI:57502"/>
        <dbReference type="ChEBI" id="CHEBI:58017"/>
        <dbReference type="EC" id="2.4.2.19"/>
    </reaction>
</comment>
<dbReference type="SUPFAM" id="SSF51690">
    <property type="entry name" value="Nicotinate/Quinolinate PRTase C-terminal domain-like"/>
    <property type="match status" value="1"/>
</dbReference>
<evidence type="ECO:0000313" key="17">
    <source>
        <dbReference type="Proteomes" id="UP000326354"/>
    </source>
</evidence>
<comment type="similarity">
    <text evidence="3 12">Belongs to the NadC/ModD family.</text>
</comment>
<dbReference type="PANTHER" id="PTHR32179">
    <property type="entry name" value="NICOTINATE-NUCLEOTIDE PYROPHOSPHORYLASE [CARBOXYLATING]"/>
    <property type="match status" value="1"/>
</dbReference>
<evidence type="ECO:0000256" key="2">
    <source>
        <dbReference type="ARBA" id="ARBA00004893"/>
    </source>
</evidence>
<dbReference type="InterPro" id="IPR036068">
    <property type="entry name" value="Nicotinate_pribotase-like_C"/>
</dbReference>
<dbReference type="Pfam" id="PF01729">
    <property type="entry name" value="QRPTase_C"/>
    <property type="match status" value="1"/>
</dbReference>
<keyword evidence="7 12" id="KW-0328">Glycosyltransferase</keyword>
<comment type="function">
    <text evidence="1">Involved in the catabolism of quinolinic acid (QA).</text>
</comment>
<dbReference type="InterPro" id="IPR037128">
    <property type="entry name" value="Quinolinate_PRibosylTase_N_sf"/>
</dbReference>
<dbReference type="InterPro" id="IPR013785">
    <property type="entry name" value="Aldolase_TIM"/>
</dbReference>
<keyword evidence="17" id="KW-1185">Reference proteome</keyword>
<evidence type="ECO:0000259" key="15">
    <source>
        <dbReference type="Pfam" id="PF02749"/>
    </source>
</evidence>
<evidence type="ECO:0000256" key="11">
    <source>
        <dbReference type="ARBA" id="ARBA00069173"/>
    </source>
</evidence>
<sequence>MTVITKQIIDLIAAALEEDIADGDITTNAILGSSSCHGAAEILFKQDGVLAGMPVFTQVFHSVDPQVTISPLFAEGEYINKGTMVATVTGPMSTLLKCERTALNFLQHLSGIATSTHEYIIAAKPHRLGILDTRKTTPLLRSLEKYAVRIAGGTNYRCGLYDMVMIKDNHIKAAGSISQAIEKVLNAYGDKYFITVEVAHLEQLHDVIKYKINRIMLDNMNNESIHKAIGIIRGCGKHIDIEVSGGITPQRVKELAPLDIDYVSSGAITNRAVSLDISMNFVK</sequence>
<dbReference type="RefSeq" id="WP_151966154.1">
    <property type="nucleotide sequence ID" value="NZ_AP019860.1"/>
</dbReference>
<comment type="subunit">
    <text evidence="4">Hexamer formed by 3 homodimers.</text>
</comment>
<dbReference type="EC" id="2.4.2.19" evidence="5"/>
<keyword evidence="8 12" id="KW-0808">Transferase</keyword>
<dbReference type="GO" id="GO:0034213">
    <property type="term" value="P:quinolinate catabolic process"/>
    <property type="evidence" value="ECO:0007669"/>
    <property type="project" value="TreeGrafter"/>
</dbReference>
<feature type="binding site" evidence="13">
    <location>
        <position position="167"/>
    </location>
    <ligand>
        <name>substrate</name>
    </ligand>
</feature>
<dbReference type="Proteomes" id="UP000326354">
    <property type="component" value="Chromosome"/>
</dbReference>
<protein>
    <recommendedName>
        <fullName evidence="11">Probable nicotinate-nucleotide pyrophosphorylase [carboxylating]</fullName>
        <ecNumber evidence="5">2.4.2.19</ecNumber>
    </recommendedName>
    <alternativeName>
        <fullName evidence="9">Quinolinate phosphoribosyltransferase [decarboxylating]</fullName>
    </alternativeName>
</protein>
<dbReference type="EMBL" id="AP019860">
    <property type="protein sequence ID" value="BBM81890.1"/>
    <property type="molecule type" value="Genomic_DNA"/>
</dbReference>
<accession>A0A5S9IIX7</accession>
<dbReference type="InterPro" id="IPR002638">
    <property type="entry name" value="Quinolinate_PRibosylTrfase_C"/>
</dbReference>
<organism evidence="16 17">
    <name type="scientific">Uabimicrobium amorphum</name>
    <dbReference type="NCBI Taxonomy" id="2596890"/>
    <lineage>
        <taxon>Bacteria</taxon>
        <taxon>Pseudomonadati</taxon>
        <taxon>Planctomycetota</taxon>
        <taxon>Candidatus Uabimicrobiia</taxon>
        <taxon>Candidatus Uabimicrobiales</taxon>
        <taxon>Candidatus Uabimicrobiaceae</taxon>
        <taxon>Candidatus Uabimicrobium</taxon>
    </lineage>
</organism>
<feature type="binding site" evidence="13">
    <location>
        <position position="197"/>
    </location>
    <ligand>
        <name>substrate</name>
    </ligand>
</feature>
<proteinExistence type="inferred from homology"/>
<keyword evidence="6" id="KW-0662">Pyridine nucleotide biosynthesis</keyword>